<dbReference type="PROSITE" id="PS00134">
    <property type="entry name" value="TRYPSIN_HIS"/>
    <property type="match status" value="1"/>
</dbReference>
<dbReference type="InterPro" id="IPR043504">
    <property type="entry name" value="Peptidase_S1_PA_chymotrypsin"/>
</dbReference>
<dbReference type="CDD" id="cd00190">
    <property type="entry name" value="Tryp_SPc"/>
    <property type="match status" value="2"/>
</dbReference>
<evidence type="ECO:0000256" key="4">
    <source>
        <dbReference type="SAM" id="SignalP"/>
    </source>
</evidence>
<dbReference type="SUPFAM" id="SSF50494">
    <property type="entry name" value="Trypsin-like serine proteases"/>
    <property type="match status" value="2"/>
</dbReference>
<dbReference type="PROSITE" id="PS50240">
    <property type="entry name" value="TRYPSIN_DOM"/>
    <property type="match status" value="2"/>
</dbReference>
<dbReference type="Gene3D" id="2.40.10.10">
    <property type="entry name" value="Trypsin-like serine proteases"/>
    <property type="match status" value="2"/>
</dbReference>
<dbReference type="SMART" id="SM00020">
    <property type="entry name" value="Tryp_SPc"/>
    <property type="match status" value="2"/>
</dbReference>
<dbReference type="WBParaSite" id="PDA_v2.g24314.t1">
    <property type="protein sequence ID" value="PDA_v2.g24314.t1"/>
    <property type="gene ID" value="PDA_v2.g24314"/>
</dbReference>
<dbReference type="Pfam" id="PF00089">
    <property type="entry name" value="Trypsin"/>
    <property type="match status" value="2"/>
</dbReference>
<feature type="region of interest" description="Disordered" evidence="3">
    <location>
        <begin position="447"/>
        <end position="479"/>
    </location>
</feature>
<feature type="domain" description="Peptidase S1" evidence="5">
    <location>
        <begin position="44"/>
        <end position="276"/>
    </location>
</feature>
<accession>A0A914Q5R0</accession>
<dbReference type="AlphaFoldDB" id="A0A914Q5R0"/>
<evidence type="ECO:0000256" key="3">
    <source>
        <dbReference type="SAM" id="MobiDB-lite"/>
    </source>
</evidence>
<dbReference type="PROSITE" id="PS00135">
    <property type="entry name" value="TRYPSIN_SER"/>
    <property type="match status" value="1"/>
</dbReference>
<dbReference type="PANTHER" id="PTHR24253:SF103">
    <property type="entry name" value="TRANSMEMBRANE PROTEASE SERINE 7"/>
    <property type="match status" value="1"/>
</dbReference>
<feature type="compositionally biased region" description="Acidic residues" evidence="3">
    <location>
        <begin position="449"/>
        <end position="458"/>
    </location>
</feature>
<protein>
    <submittedName>
        <fullName evidence="7">Peptidase S1 domain-containing protein</fullName>
    </submittedName>
</protein>
<proteinExistence type="predicted"/>
<evidence type="ECO:0000313" key="7">
    <source>
        <dbReference type="WBParaSite" id="PDA_v2.g24314.t1"/>
    </source>
</evidence>
<keyword evidence="2" id="KW-0720">Serine protease</keyword>
<keyword evidence="4" id="KW-0732">Signal</keyword>
<organism evidence="6 7">
    <name type="scientific">Panagrolaimus davidi</name>
    <dbReference type="NCBI Taxonomy" id="227884"/>
    <lineage>
        <taxon>Eukaryota</taxon>
        <taxon>Metazoa</taxon>
        <taxon>Ecdysozoa</taxon>
        <taxon>Nematoda</taxon>
        <taxon>Chromadorea</taxon>
        <taxon>Rhabditida</taxon>
        <taxon>Tylenchina</taxon>
        <taxon>Panagrolaimomorpha</taxon>
        <taxon>Panagrolaimoidea</taxon>
        <taxon>Panagrolaimidae</taxon>
        <taxon>Panagrolaimus</taxon>
    </lineage>
</organism>
<feature type="chain" id="PRO_5037149465" evidence="4">
    <location>
        <begin position="22"/>
        <end position="560"/>
    </location>
</feature>
<evidence type="ECO:0000313" key="6">
    <source>
        <dbReference type="Proteomes" id="UP000887578"/>
    </source>
</evidence>
<name>A0A914Q5R0_9BILA</name>
<evidence type="ECO:0000256" key="1">
    <source>
        <dbReference type="ARBA" id="ARBA00023157"/>
    </source>
</evidence>
<dbReference type="GO" id="GO:0006508">
    <property type="term" value="P:proteolysis"/>
    <property type="evidence" value="ECO:0007669"/>
    <property type="project" value="UniProtKB-KW"/>
</dbReference>
<feature type="domain" description="Peptidase S1" evidence="5">
    <location>
        <begin position="316"/>
        <end position="554"/>
    </location>
</feature>
<dbReference type="PANTHER" id="PTHR24253">
    <property type="entry name" value="TRANSMEMBRANE PROTEASE SERINE"/>
    <property type="match status" value="1"/>
</dbReference>
<sequence>MQSAVICCIFVAFIFAVIVESCEHCLCGISPNIDYYDGFNQNRILGGKISDPNNWPFVVKMNNGTCTASIIEEQWILSAAHCQPDGGIVTIEAGGKIYESEPIFIHEHYISSDYVVENDIMLIKLKEPIEFSETVSPVCLMQNITVPPGHVVAVTGFGVRFKGVKELETTFQEGDLLLDDINFEKTENLQETPVIIRDMEFCEAPEEYSKTRICAGGTLRGTTQGDSGGPMLIVNDHRWVQCGVTSYGSNQAVPGDVTKVKDLGLEFFKVLYKNDAIIDYRNLHSSCGSEEGCECGISKNIQFYEDFNSDNGQSRILGGKNSDPQDWPFIVMIFDCTGTIIHNQWILSAAHCEPEHFVDGSLNATIYGKDYAIEKVISHEEFNNETLIKDIMLVKLKEPIEFSENVSSICLFKNLTVPEMEVAAVAGFGIKFVRVKTLNDTYQAKKDYEDYENEEESSAENVTETPSTENVTETSSTENVTESAIICAGGANRGTTQGDSGGPLLVIRDHHWVQYGITSFGSILPVPGDLLAVSDQGIYTKVDAYCDWIAEKTSNEVTCQ</sequence>
<evidence type="ECO:0000259" key="5">
    <source>
        <dbReference type="PROSITE" id="PS50240"/>
    </source>
</evidence>
<evidence type="ECO:0000256" key="2">
    <source>
        <dbReference type="RuleBase" id="RU363034"/>
    </source>
</evidence>
<reference evidence="7" key="1">
    <citation type="submission" date="2022-11" db="UniProtKB">
        <authorList>
            <consortium name="WormBaseParasite"/>
        </authorList>
    </citation>
    <scope>IDENTIFICATION</scope>
</reference>
<dbReference type="InterPro" id="IPR001314">
    <property type="entry name" value="Peptidase_S1A"/>
</dbReference>
<dbReference type="InterPro" id="IPR009003">
    <property type="entry name" value="Peptidase_S1_PA"/>
</dbReference>
<keyword evidence="2" id="KW-0645">Protease</keyword>
<keyword evidence="2" id="KW-0378">Hydrolase</keyword>
<dbReference type="InterPro" id="IPR001254">
    <property type="entry name" value="Trypsin_dom"/>
</dbReference>
<dbReference type="PRINTS" id="PR00722">
    <property type="entry name" value="CHYMOTRYPSIN"/>
</dbReference>
<dbReference type="GO" id="GO:0004252">
    <property type="term" value="F:serine-type endopeptidase activity"/>
    <property type="evidence" value="ECO:0007669"/>
    <property type="project" value="InterPro"/>
</dbReference>
<feature type="compositionally biased region" description="Low complexity" evidence="3">
    <location>
        <begin position="459"/>
        <end position="479"/>
    </location>
</feature>
<keyword evidence="6" id="KW-1185">Reference proteome</keyword>
<dbReference type="InterPro" id="IPR018114">
    <property type="entry name" value="TRYPSIN_HIS"/>
</dbReference>
<keyword evidence="1" id="KW-1015">Disulfide bond</keyword>
<feature type="signal peptide" evidence="4">
    <location>
        <begin position="1"/>
        <end position="21"/>
    </location>
</feature>
<dbReference type="Proteomes" id="UP000887578">
    <property type="component" value="Unplaced"/>
</dbReference>
<dbReference type="InterPro" id="IPR033116">
    <property type="entry name" value="TRYPSIN_SER"/>
</dbReference>